<dbReference type="Proteomes" id="UP001420932">
    <property type="component" value="Unassembled WGS sequence"/>
</dbReference>
<proteinExistence type="predicted"/>
<protein>
    <submittedName>
        <fullName evidence="3">Uncharacterized protein</fullName>
    </submittedName>
</protein>
<evidence type="ECO:0000313" key="3">
    <source>
        <dbReference type="EMBL" id="KAK9098523.1"/>
    </source>
</evidence>
<feature type="compositionally biased region" description="Basic and acidic residues" evidence="1">
    <location>
        <begin position="87"/>
        <end position="96"/>
    </location>
</feature>
<evidence type="ECO:0000313" key="4">
    <source>
        <dbReference type="Proteomes" id="UP001420932"/>
    </source>
</evidence>
<feature type="region of interest" description="Disordered" evidence="1">
    <location>
        <begin position="86"/>
        <end position="105"/>
    </location>
</feature>
<organism evidence="3 4">
    <name type="scientific">Stephania yunnanensis</name>
    <dbReference type="NCBI Taxonomy" id="152371"/>
    <lineage>
        <taxon>Eukaryota</taxon>
        <taxon>Viridiplantae</taxon>
        <taxon>Streptophyta</taxon>
        <taxon>Embryophyta</taxon>
        <taxon>Tracheophyta</taxon>
        <taxon>Spermatophyta</taxon>
        <taxon>Magnoliopsida</taxon>
        <taxon>Ranunculales</taxon>
        <taxon>Menispermaceae</taxon>
        <taxon>Menispermoideae</taxon>
        <taxon>Cissampelideae</taxon>
        <taxon>Stephania</taxon>
    </lineage>
</organism>
<name>A0AAP0EXF7_9MAGN</name>
<sequence length="155" mass="17445">MQIVRWLFRLPRHLFRHFSTSAVVVAVPTATTTVVFLSTIVGISSIIVGLRDPASDPERRRRRIELSGSKQQRDCWWWVACGADPWRSGDGRKESNGRTATRWRRSRIGDGAAMRERLEALARKRSRRTTHWAQHGTEDGKDGYANNGAGGTSTA</sequence>
<feature type="region of interest" description="Disordered" evidence="1">
    <location>
        <begin position="123"/>
        <end position="155"/>
    </location>
</feature>
<evidence type="ECO:0000256" key="1">
    <source>
        <dbReference type="SAM" id="MobiDB-lite"/>
    </source>
</evidence>
<feature type="transmembrane region" description="Helical" evidence="2">
    <location>
        <begin position="21"/>
        <end position="50"/>
    </location>
</feature>
<keyword evidence="2" id="KW-0812">Transmembrane</keyword>
<keyword evidence="4" id="KW-1185">Reference proteome</keyword>
<dbReference type="EMBL" id="JBBNAF010000011">
    <property type="protein sequence ID" value="KAK9098523.1"/>
    <property type="molecule type" value="Genomic_DNA"/>
</dbReference>
<gene>
    <name evidence="3" type="ORF">Syun_025568</name>
</gene>
<reference evidence="3 4" key="1">
    <citation type="submission" date="2024-01" db="EMBL/GenBank/DDBJ databases">
        <title>Genome assemblies of Stephania.</title>
        <authorList>
            <person name="Yang L."/>
        </authorList>
    </citation>
    <scope>NUCLEOTIDE SEQUENCE [LARGE SCALE GENOMIC DNA]</scope>
    <source>
        <strain evidence="3">YNDBR</strain>
        <tissue evidence="3">Leaf</tissue>
    </source>
</reference>
<accession>A0AAP0EXF7</accession>
<evidence type="ECO:0000256" key="2">
    <source>
        <dbReference type="SAM" id="Phobius"/>
    </source>
</evidence>
<dbReference type="AlphaFoldDB" id="A0AAP0EXF7"/>
<keyword evidence="2" id="KW-0472">Membrane</keyword>
<keyword evidence="2" id="KW-1133">Transmembrane helix</keyword>
<comment type="caution">
    <text evidence="3">The sequence shown here is derived from an EMBL/GenBank/DDBJ whole genome shotgun (WGS) entry which is preliminary data.</text>
</comment>